<keyword evidence="1 5" id="KW-0732">Signal</keyword>
<dbReference type="PROSITE" id="PS51470">
    <property type="entry name" value="FG_GAP"/>
    <property type="match status" value="2"/>
</dbReference>
<dbReference type="InterPro" id="IPR013517">
    <property type="entry name" value="FG-GAP"/>
</dbReference>
<proteinExistence type="predicted"/>
<feature type="chain" id="PRO_5026273934" evidence="5">
    <location>
        <begin position="32"/>
        <end position="494"/>
    </location>
</feature>
<feature type="signal peptide" evidence="5">
    <location>
        <begin position="1"/>
        <end position="31"/>
    </location>
</feature>
<dbReference type="InterPro" id="IPR028994">
    <property type="entry name" value="Integrin_alpha_N"/>
</dbReference>
<dbReference type="RefSeq" id="WP_150949165.1">
    <property type="nucleotide sequence ID" value="NZ_VZRB01000009.1"/>
</dbReference>
<dbReference type="GO" id="GO:0007155">
    <property type="term" value="P:cell adhesion"/>
    <property type="evidence" value="ECO:0007669"/>
    <property type="project" value="InterPro"/>
</dbReference>
<dbReference type="InterPro" id="IPR013519">
    <property type="entry name" value="Int_alpha_beta-p"/>
</dbReference>
<dbReference type="GO" id="GO:0016787">
    <property type="term" value="F:hydrolase activity"/>
    <property type="evidence" value="ECO:0007669"/>
    <property type="project" value="UniProtKB-KW"/>
</dbReference>
<dbReference type="PANTHER" id="PTHR23221:SF7">
    <property type="entry name" value="PHOSPHATIDYLINOSITOL-GLYCAN-SPECIFIC PHOSPHOLIPASE D"/>
    <property type="match status" value="1"/>
</dbReference>
<dbReference type="PRINTS" id="PR01185">
    <property type="entry name" value="INTEGRINA"/>
</dbReference>
<keyword evidence="2" id="KW-0677">Repeat</keyword>
<dbReference type="Proteomes" id="UP000442707">
    <property type="component" value="Unassembled WGS sequence"/>
</dbReference>
<gene>
    <name evidence="6" type="ORF">F7R91_15820</name>
</gene>
<dbReference type="Pfam" id="PF01839">
    <property type="entry name" value="FG-GAP"/>
    <property type="match status" value="4"/>
</dbReference>
<evidence type="ECO:0000313" key="6">
    <source>
        <dbReference type="EMBL" id="KAB1146381.1"/>
    </source>
</evidence>
<keyword evidence="3" id="KW-0378">Hydrolase</keyword>
<protein>
    <submittedName>
        <fullName evidence="6">VCBS repeat-containing protein</fullName>
    </submittedName>
</protein>
<dbReference type="Gene3D" id="2.130.10.130">
    <property type="entry name" value="Integrin alpha, N-terminal"/>
    <property type="match status" value="4"/>
</dbReference>
<dbReference type="InterPro" id="IPR000413">
    <property type="entry name" value="Integrin_alpha"/>
</dbReference>
<reference evidence="6 7" key="1">
    <citation type="submission" date="2019-09" db="EMBL/GenBank/DDBJ databases">
        <title>Screening of Novel Bioactive Compounds from Soil-Associated.</title>
        <authorList>
            <person name="Zhao S."/>
        </authorList>
    </citation>
    <scope>NUCLEOTIDE SEQUENCE [LARGE SCALE GENOMIC DNA]</scope>
    <source>
        <strain evidence="6 7">HIT-DPA4</strain>
    </source>
</reference>
<comment type="caution">
    <text evidence="6">The sequence shown here is derived from an EMBL/GenBank/DDBJ whole genome shotgun (WGS) entry which is preliminary data.</text>
</comment>
<evidence type="ECO:0000256" key="3">
    <source>
        <dbReference type="ARBA" id="ARBA00022801"/>
    </source>
</evidence>
<evidence type="ECO:0000256" key="5">
    <source>
        <dbReference type="SAM" id="SignalP"/>
    </source>
</evidence>
<sequence>MSNQRRAWRTGLAVVMAITGAVALPAAHAGADEVAPAAEKLQDDFNGDGYADLAVGAPYATVGGKAKAGYVAVLYGSASGLKTSTKRVFTQNSAGVPGTAETGDLFGGALTTADLDEDGYADLIVGAGGEDTGAGTDAGLVEVVWGGARGLSGAASVASGEVGDRLGAQGRLAAADVDGDGATDLLTVKKQRHLAVTRGPFARDGSVVNPGQVVEDRYNSRVLDLAVGDINGDGITDVAATENDADYFDSRRIVYWYGTRQGLTPYTLVYDIDGAGLQGGENLDLGDVNADGYDDIVVGRAIDGHGSDADTYRAKGGRVTWIPGTAEGPDGVKATFFSQASPQVQGASEKGDRFGTDVQVGDVNGDGYEDVVAGIPGEDQGTTADVGTVVFLRGTADGLTAVWSRVVSQDSAGAIPGVSEKGDSFGQALHLGDHNADGRADLAVGGPGENAGSGSVWSFLSGGHVVTGGTTIVFGNSLLGTVASNARLGSGFAY</sequence>
<dbReference type="SMART" id="SM00191">
    <property type="entry name" value="Int_alpha"/>
    <property type="match status" value="5"/>
</dbReference>
<evidence type="ECO:0000256" key="2">
    <source>
        <dbReference type="ARBA" id="ARBA00022737"/>
    </source>
</evidence>
<dbReference type="PANTHER" id="PTHR23221">
    <property type="entry name" value="GLYCOSYLPHOSPHATIDYLINOSITOL PHOSPHOLIPASE D"/>
    <property type="match status" value="1"/>
</dbReference>
<organism evidence="6 7">
    <name type="scientific">Streptomyces luteolifulvus</name>
    <dbReference type="NCBI Taxonomy" id="2615112"/>
    <lineage>
        <taxon>Bacteria</taxon>
        <taxon>Bacillati</taxon>
        <taxon>Actinomycetota</taxon>
        <taxon>Actinomycetes</taxon>
        <taxon>Kitasatosporales</taxon>
        <taxon>Streptomycetaceae</taxon>
        <taxon>Streptomyces</taxon>
    </lineage>
</organism>
<dbReference type="SUPFAM" id="SSF69318">
    <property type="entry name" value="Integrin alpha N-terminal domain"/>
    <property type="match status" value="1"/>
</dbReference>
<evidence type="ECO:0000256" key="4">
    <source>
        <dbReference type="ARBA" id="ARBA00023180"/>
    </source>
</evidence>
<keyword evidence="7" id="KW-1185">Reference proteome</keyword>
<accession>A0A6H9V0K9</accession>
<evidence type="ECO:0000313" key="7">
    <source>
        <dbReference type="Proteomes" id="UP000442707"/>
    </source>
</evidence>
<dbReference type="EMBL" id="VZRB01000009">
    <property type="protein sequence ID" value="KAB1146381.1"/>
    <property type="molecule type" value="Genomic_DNA"/>
</dbReference>
<dbReference type="GO" id="GO:0008305">
    <property type="term" value="C:integrin complex"/>
    <property type="evidence" value="ECO:0007669"/>
    <property type="project" value="InterPro"/>
</dbReference>
<keyword evidence="4" id="KW-0325">Glycoprotein</keyword>
<dbReference type="AlphaFoldDB" id="A0A6H9V0K9"/>
<evidence type="ECO:0000256" key="1">
    <source>
        <dbReference type="ARBA" id="ARBA00022729"/>
    </source>
</evidence>
<name>A0A6H9V0K9_9ACTN</name>